<evidence type="ECO:0000313" key="3">
    <source>
        <dbReference type="Proteomes" id="UP000030655"/>
    </source>
</evidence>
<evidence type="ECO:0000259" key="1">
    <source>
        <dbReference type="SMART" id="SM00717"/>
    </source>
</evidence>
<reference evidence="2 3" key="2">
    <citation type="submission" date="2014-03" db="EMBL/GenBank/DDBJ databases">
        <title>The Genome Sequence of Anncaliia algerae insect isolate PRA339.</title>
        <authorList>
            <consortium name="The Broad Institute Genome Sequencing Platform"/>
            <consortium name="The Broad Institute Genome Sequencing Center for Infectious Disease"/>
            <person name="Cuomo C."/>
            <person name="Becnel J."/>
            <person name="Sanscrainte N."/>
            <person name="Walker B."/>
            <person name="Young S.K."/>
            <person name="Zeng Q."/>
            <person name="Gargeya S."/>
            <person name="Fitzgerald M."/>
            <person name="Haas B."/>
            <person name="Abouelleil A."/>
            <person name="Alvarado L."/>
            <person name="Arachchi H.M."/>
            <person name="Berlin A.M."/>
            <person name="Chapman S.B."/>
            <person name="Dewar J."/>
            <person name="Goldberg J."/>
            <person name="Griggs A."/>
            <person name="Gujja S."/>
            <person name="Hansen M."/>
            <person name="Howarth C."/>
            <person name="Imamovic A."/>
            <person name="Larimer J."/>
            <person name="McCowan C."/>
            <person name="Murphy C."/>
            <person name="Neiman D."/>
            <person name="Pearson M."/>
            <person name="Priest M."/>
            <person name="Roberts A."/>
            <person name="Saif S."/>
            <person name="Shea T."/>
            <person name="Sisk P."/>
            <person name="Sykes S."/>
            <person name="Wortman J."/>
            <person name="Nusbaum C."/>
            <person name="Birren B."/>
        </authorList>
    </citation>
    <scope>NUCLEOTIDE SEQUENCE [LARGE SCALE GENOMIC DNA]</scope>
    <source>
        <strain evidence="2 3">PRA339</strain>
    </source>
</reference>
<keyword evidence="3" id="KW-1185">Reference proteome</keyword>
<dbReference type="VEuPathDB" id="MicrosporidiaDB:H312_01752"/>
<dbReference type="GO" id="GO:0001156">
    <property type="term" value="F:TFIIIC-class transcription factor complex binding"/>
    <property type="evidence" value="ECO:0007669"/>
    <property type="project" value="TreeGrafter"/>
</dbReference>
<sequence>MDKKLSFFLENANFKKEIKKTREKAKALNKRWSSKETDLFYEALKVCGLEFTLINQIFTGRTRKQIKNKYLKEEKINKDIIEEILKSRKSFDREMFEKLKLKQ</sequence>
<dbReference type="PANTHER" id="PTHR22929:SF0">
    <property type="entry name" value="TRANSCRIPTION FACTOR TFIIIB COMPONENT B'' HOMOLOG"/>
    <property type="match status" value="1"/>
</dbReference>
<dbReference type="InterPro" id="IPR001005">
    <property type="entry name" value="SANT/Myb"/>
</dbReference>
<name>A0A059F1E9_9MICR</name>
<gene>
    <name evidence="2" type="ORF">H312_01752</name>
</gene>
<dbReference type="PANTHER" id="PTHR22929">
    <property type="entry name" value="RNA POLYMERASE III TRANSCRIPTION INITIATION FACTOR B"/>
    <property type="match status" value="1"/>
</dbReference>
<reference evidence="3" key="1">
    <citation type="submission" date="2013-02" db="EMBL/GenBank/DDBJ databases">
        <authorList>
            <consortium name="The Broad Institute Genome Sequencing Platform"/>
            <person name="Cuomo C."/>
            <person name="Becnel J."/>
            <person name="Sanscrainte N."/>
            <person name="Walker B."/>
            <person name="Young S.K."/>
            <person name="Zeng Q."/>
            <person name="Gargeya S."/>
            <person name="Fitzgerald M."/>
            <person name="Haas B."/>
            <person name="Abouelleil A."/>
            <person name="Alvarado L."/>
            <person name="Arachchi H.M."/>
            <person name="Berlin A.M."/>
            <person name="Chapman S.B."/>
            <person name="Dewar J."/>
            <person name="Goldberg J."/>
            <person name="Griggs A."/>
            <person name="Gujja S."/>
            <person name="Hansen M."/>
            <person name="Howarth C."/>
            <person name="Imamovic A."/>
            <person name="Larimer J."/>
            <person name="McCowan C."/>
            <person name="Murphy C."/>
            <person name="Neiman D."/>
            <person name="Pearson M."/>
            <person name="Priest M."/>
            <person name="Roberts A."/>
            <person name="Saif S."/>
            <person name="Shea T."/>
            <person name="Sisk P."/>
            <person name="Sykes S."/>
            <person name="Wortman J."/>
            <person name="Nusbaum C."/>
            <person name="Birren B."/>
        </authorList>
    </citation>
    <scope>NUCLEOTIDE SEQUENCE [LARGE SCALE GENOMIC DNA]</scope>
    <source>
        <strain evidence="3">PRA339</strain>
    </source>
</reference>
<dbReference type="Pfam" id="PF15963">
    <property type="entry name" value="Myb_DNA-bind_7"/>
    <property type="match status" value="1"/>
</dbReference>
<dbReference type="GO" id="GO:0000126">
    <property type="term" value="C:transcription factor TFIIIB complex"/>
    <property type="evidence" value="ECO:0007669"/>
    <property type="project" value="TreeGrafter"/>
</dbReference>
<dbReference type="GO" id="GO:0070898">
    <property type="term" value="P:RNA polymerase III preinitiation complex assembly"/>
    <property type="evidence" value="ECO:0007669"/>
    <property type="project" value="TreeGrafter"/>
</dbReference>
<protein>
    <recommendedName>
        <fullName evidence="1">Myb-like domain-containing protein</fullName>
    </recommendedName>
</protein>
<evidence type="ECO:0000313" key="2">
    <source>
        <dbReference type="EMBL" id="KCZ80806.1"/>
    </source>
</evidence>
<dbReference type="AlphaFoldDB" id="A0A059F1E9"/>
<dbReference type="SMART" id="SM00717">
    <property type="entry name" value="SANT"/>
    <property type="match status" value="1"/>
</dbReference>
<proteinExistence type="predicted"/>
<dbReference type="SUPFAM" id="SSF46689">
    <property type="entry name" value="Homeodomain-like"/>
    <property type="match status" value="1"/>
</dbReference>
<dbReference type="Gene3D" id="1.10.10.60">
    <property type="entry name" value="Homeodomain-like"/>
    <property type="match status" value="1"/>
</dbReference>
<dbReference type="InterPro" id="IPR009057">
    <property type="entry name" value="Homeodomain-like_sf"/>
</dbReference>
<feature type="domain" description="Myb-like" evidence="1">
    <location>
        <begin position="28"/>
        <end position="76"/>
    </location>
</feature>
<dbReference type="HOGENOM" id="CLU_134553_0_0_1"/>
<dbReference type="STRING" id="1288291.A0A059F1E9"/>
<dbReference type="InterPro" id="IPR039467">
    <property type="entry name" value="TFIIIB_B''_Myb"/>
</dbReference>
<dbReference type="EMBL" id="KK365161">
    <property type="protein sequence ID" value="KCZ80806.1"/>
    <property type="molecule type" value="Genomic_DNA"/>
</dbReference>
<dbReference type="Proteomes" id="UP000030655">
    <property type="component" value="Unassembled WGS sequence"/>
</dbReference>
<accession>A0A059F1E9</accession>
<dbReference type="OrthoDB" id="272624at2759"/>
<organism evidence="2 3">
    <name type="scientific">Anncaliia algerae PRA339</name>
    <dbReference type="NCBI Taxonomy" id="1288291"/>
    <lineage>
        <taxon>Eukaryota</taxon>
        <taxon>Fungi</taxon>
        <taxon>Fungi incertae sedis</taxon>
        <taxon>Microsporidia</taxon>
        <taxon>Tubulinosematoidea</taxon>
        <taxon>Tubulinosematidae</taxon>
        <taxon>Anncaliia</taxon>
    </lineage>
</organism>